<reference evidence="4 5" key="1">
    <citation type="submission" date="2024-06" db="EMBL/GenBank/DDBJ databases">
        <title>Genomic Encyclopedia of Type Strains, Phase IV (KMG-IV): sequencing the most valuable type-strain genomes for metagenomic binning, comparative biology and taxonomic classification.</title>
        <authorList>
            <person name="Goeker M."/>
        </authorList>
    </citation>
    <scope>NUCLEOTIDE SEQUENCE [LARGE SCALE GENOMIC DNA]</scope>
    <source>
        <strain evidence="4 5">DSM 29388</strain>
    </source>
</reference>
<comment type="caution">
    <text evidence="4">The sequence shown here is derived from an EMBL/GenBank/DDBJ whole genome shotgun (WGS) entry which is preliminary data.</text>
</comment>
<evidence type="ECO:0000313" key="4">
    <source>
        <dbReference type="EMBL" id="MET3732833.1"/>
    </source>
</evidence>
<name>A0ABV2LWA9_9FLAO</name>
<evidence type="ECO:0000256" key="2">
    <source>
        <dbReference type="SAM" id="SignalP"/>
    </source>
</evidence>
<dbReference type="Proteomes" id="UP001549146">
    <property type="component" value="Unassembled WGS sequence"/>
</dbReference>
<protein>
    <recommendedName>
        <fullName evidence="3">Secretion system C-terminal sorting domain-containing protein</fullName>
    </recommendedName>
</protein>
<sequence length="279" mass="28834">MKKLSTLLLGAAFTAGFAQTTITQNTDTTTILTPHAVTCGTQGVHTSYNMFSRAFDLASFGITEDFTVTSVGFGMENITGDLPFALILGTANGAYPAGTVTELAYEPVNFTAADALTIKEVVLSEPVVVPAGSKLVMAFEGDGEADGISWYPASNDAGETAPSYITAPACSINTPATMASIGFGDVHVIMTITSEATAGTIELNSAALSVYPNPATDVINVALKNADVQSIEITNMAGQNVFAGKASNSVNVSFLPAGVYAVKVKDTTGKTHISKIVKK</sequence>
<organism evidence="4 5">
    <name type="scientific">Moheibacter stercoris</name>
    <dbReference type="NCBI Taxonomy" id="1628251"/>
    <lineage>
        <taxon>Bacteria</taxon>
        <taxon>Pseudomonadati</taxon>
        <taxon>Bacteroidota</taxon>
        <taxon>Flavobacteriia</taxon>
        <taxon>Flavobacteriales</taxon>
        <taxon>Weeksellaceae</taxon>
        <taxon>Moheibacter</taxon>
    </lineage>
</organism>
<dbReference type="RefSeq" id="WP_354510430.1">
    <property type="nucleotide sequence ID" value="NZ_JBEPMO010000020.1"/>
</dbReference>
<accession>A0ABV2LWA9</accession>
<feature type="chain" id="PRO_5045060070" description="Secretion system C-terminal sorting domain-containing protein" evidence="2">
    <location>
        <begin position="19"/>
        <end position="279"/>
    </location>
</feature>
<dbReference type="NCBIfam" id="TIGR04183">
    <property type="entry name" value="Por_Secre_tail"/>
    <property type="match status" value="1"/>
</dbReference>
<dbReference type="Pfam" id="PF18962">
    <property type="entry name" value="Por_Secre_tail"/>
    <property type="match status" value="1"/>
</dbReference>
<feature type="signal peptide" evidence="2">
    <location>
        <begin position="1"/>
        <end position="18"/>
    </location>
</feature>
<keyword evidence="5" id="KW-1185">Reference proteome</keyword>
<evidence type="ECO:0000313" key="5">
    <source>
        <dbReference type="Proteomes" id="UP001549146"/>
    </source>
</evidence>
<evidence type="ECO:0000259" key="3">
    <source>
        <dbReference type="Pfam" id="PF18962"/>
    </source>
</evidence>
<proteinExistence type="predicted"/>
<keyword evidence="1 2" id="KW-0732">Signal</keyword>
<dbReference type="InterPro" id="IPR026444">
    <property type="entry name" value="Secre_tail"/>
</dbReference>
<evidence type="ECO:0000256" key="1">
    <source>
        <dbReference type="ARBA" id="ARBA00022729"/>
    </source>
</evidence>
<feature type="domain" description="Secretion system C-terminal sorting" evidence="3">
    <location>
        <begin position="210"/>
        <end position="277"/>
    </location>
</feature>
<gene>
    <name evidence="4" type="ORF">ABID46_002424</name>
</gene>
<dbReference type="EMBL" id="JBEPMO010000020">
    <property type="protein sequence ID" value="MET3732833.1"/>
    <property type="molecule type" value="Genomic_DNA"/>
</dbReference>